<feature type="compositionally biased region" description="Basic and acidic residues" evidence="1">
    <location>
        <begin position="68"/>
        <end position="79"/>
    </location>
</feature>
<dbReference type="AlphaFoldDB" id="R9BSM0"/>
<sequence length="327" mass="37644">MNFNDDDSILYPDDSRFQPPLFGNLFPSFPANNSPFPGGSTLNIGPPPNYTPNKNSAEVKKLNSGTNTKKDNKSKDSKTKAVSPGSISFCLFKFTYIWETNGRNYWAFLLNVDSKTVSGFRWFRGTWVYFGVDLKKIDSFICYRNDSTDDSTNDSSIEPAEISNPFRNTKKEYSSNGVRNIYTKVLTSIEVPEIRDDFLINYLGEIDGEEITAKIPCRQTRITNYRIVLQLTYPEEFNEQLIDKINLCANDAVKDASRYLDEFRDSKNFLTPLEIFNSSTKQIGKSLKVFSNNFHIKLKKLKLPREVVKEVDYTILQEKIEEPWRIL</sequence>
<organism evidence="2 3">
    <name type="scientific">Clostridium sartagoforme AAU1</name>
    <dbReference type="NCBI Taxonomy" id="1202534"/>
    <lineage>
        <taxon>Bacteria</taxon>
        <taxon>Bacillati</taxon>
        <taxon>Bacillota</taxon>
        <taxon>Clostridia</taxon>
        <taxon>Eubacteriales</taxon>
        <taxon>Clostridiaceae</taxon>
        <taxon>Clostridium</taxon>
    </lineage>
</organism>
<feature type="region of interest" description="Disordered" evidence="1">
    <location>
        <begin position="37"/>
        <end position="82"/>
    </location>
</feature>
<comment type="caution">
    <text evidence="2">The sequence shown here is derived from an EMBL/GenBank/DDBJ whole genome shotgun (WGS) entry which is preliminary data.</text>
</comment>
<evidence type="ECO:0000313" key="2">
    <source>
        <dbReference type="EMBL" id="EOR20063.1"/>
    </source>
</evidence>
<dbReference type="EMBL" id="ASRV01000226">
    <property type="protein sequence ID" value="EOR20063.1"/>
    <property type="molecule type" value="Genomic_DNA"/>
</dbReference>
<evidence type="ECO:0000256" key="1">
    <source>
        <dbReference type="SAM" id="MobiDB-lite"/>
    </source>
</evidence>
<dbReference type="PATRIC" id="fig|1202534.3.peg.3755"/>
<protein>
    <submittedName>
        <fullName evidence="2">Uncharacterized protein</fullName>
    </submittedName>
</protein>
<evidence type="ECO:0000313" key="3">
    <source>
        <dbReference type="Proteomes" id="UP000013988"/>
    </source>
</evidence>
<dbReference type="Proteomes" id="UP000013988">
    <property type="component" value="Unassembled WGS sequence"/>
</dbReference>
<accession>R9BSM0</accession>
<reference evidence="2 3" key="1">
    <citation type="submission" date="2013-03" db="EMBL/GenBank/DDBJ databases">
        <title>Whole genome shotgun sequencing of Clostridium sartagoforme AAU1.</title>
        <authorList>
            <person name="Joshi C.G."/>
            <person name="Duggirala S.M."/>
            <person name="Nathani N.M."/>
            <person name="Bhatt V.D."/>
            <person name="Patel A.K."/>
            <person name="Pandya P.R."/>
            <person name="KaPatel J.A."/>
        </authorList>
    </citation>
    <scope>NUCLEOTIDE SEQUENCE [LARGE SCALE GENOMIC DNA]</scope>
    <source>
        <strain evidence="2 3">AAU1</strain>
    </source>
</reference>
<dbReference type="RefSeq" id="WP_016208978.1">
    <property type="nucleotide sequence ID" value="NZ_ASRV01000226.1"/>
</dbReference>
<dbReference type="OrthoDB" id="2068061at2"/>
<name>R9BSM0_9CLOT</name>
<gene>
    <name evidence="2" type="ORF">A500_18832</name>
</gene>
<keyword evidence="3" id="KW-1185">Reference proteome</keyword>
<proteinExistence type="predicted"/>